<keyword evidence="2" id="KW-1185">Reference proteome</keyword>
<gene>
    <name evidence="1" type="ORF">HPB49_008111</name>
</gene>
<reference evidence="1" key="1">
    <citation type="submission" date="2020-05" db="EMBL/GenBank/DDBJ databases">
        <title>Large-scale comparative analyses of tick genomes elucidate their genetic diversity and vector capacities.</title>
        <authorList>
            <person name="Jia N."/>
            <person name="Wang J."/>
            <person name="Shi W."/>
            <person name="Du L."/>
            <person name="Sun Y."/>
            <person name="Zhan W."/>
            <person name="Jiang J."/>
            <person name="Wang Q."/>
            <person name="Zhang B."/>
            <person name="Ji P."/>
            <person name="Sakyi L.B."/>
            <person name="Cui X."/>
            <person name="Yuan T."/>
            <person name="Jiang B."/>
            <person name="Yang W."/>
            <person name="Lam T.T.-Y."/>
            <person name="Chang Q."/>
            <person name="Ding S."/>
            <person name="Wang X."/>
            <person name="Zhu J."/>
            <person name="Ruan X."/>
            <person name="Zhao L."/>
            <person name="Wei J."/>
            <person name="Que T."/>
            <person name="Du C."/>
            <person name="Cheng J."/>
            <person name="Dai P."/>
            <person name="Han X."/>
            <person name="Huang E."/>
            <person name="Gao Y."/>
            <person name="Liu J."/>
            <person name="Shao H."/>
            <person name="Ye R."/>
            <person name="Li L."/>
            <person name="Wei W."/>
            <person name="Wang X."/>
            <person name="Wang C."/>
            <person name="Yang T."/>
            <person name="Huo Q."/>
            <person name="Li W."/>
            <person name="Guo W."/>
            <person name="Chen H."/>
            <person name="Zhou L."/>
            <person name="Ni X."/>
            <person name="Tian J."/>
            <person name="Zhou Y."/>
            <person name="Sheng Y."/>
            <person name="Liu T."/>
            <person name="Pan Y."/>
            <person name="Xia L."/>
            <person name="Li J."/>
            <person name="Zhao F."/>
            <person name="Cao W."/>
        </authorList>
    </citation>
    <scope>NUCLEOTIDE SEQUENCE</scope>
    <source>
        <strain evidence="1">Dsil-2018</strain>
    </source>
</reference>
<sequence>MRTGGGSAQERSLWSAYSSIVLRLNSTCFVSAADVACGLATILVVGVLIVALIVLTDRGSPDSRKQKTEVVIRGPFGVLRGILQPVTSRNFSYSFFGVPFAQPLSETKRFRPSQVQVVRKSLPTSTSQTNIPPLGRQVLNASYPRPACIQPLPLGVTRAVSEDCLHLNIWTPYPNCTERNLPVCARRTVLFFVHGDNFQEGGNNDRLLDARYLAVMGDVVVVAPNYRLGVLGFLTDGTEDAPGNAGLYDQLTALQWVREYIGYFGGNGSDVVAVGHGAGAASIGLLLFSRNTSPSHPWRPSLTASYS</sequence>
<proteinExistence type="predicted"/>
<organism evidence="1 2">
    <name type="scientific">Dermacentor silvarum</name>
    <name type="common">Tick</name>
    <dbReference type="NCBI Taxonomy" id="543639"/>
    <lineage>
        <taxon>Eukaryota</taxon>
        <taxon>Metazoa</taxon>
        <taxon>Ecdysozoa</taxon>
        <taxon>Arthropoda</taxon>
        <taxon>Chelicerata</taxon>
        <taxon>Arachnida</taxon>
        <taxon>Acari</taxon>
        <taxon>Parasitiformes</taxon>
        <taxon>Ixodida</taxon>
        <taxon>Ixodoidea</taxon>
        <taxon>Ixodidae</taxon>
        <taxon>Rhipicephalinae</taxon>
        <taxon>Dermacentor</taxon>
    </lineage>
</organism>
<name>A0ACB8CW63_DERSI</name>
<dbReference type="Proteomes" id="UP000821865">
    <property type="component" value="Chromosome 4"/>
</dbReference>
<comment type="caution">
    <text evidence="1">The sequence shown here is derived from an EMBL/GenBank/DDBJ whole genome shotgun (WGS) entry which is preliminary data.</text>
</comment>
<evidence type="ECO:0000313" key="2">
    <source>
        <dbReference type="Proteomes" id="UP000821865"/>
    </source>
</evidence>
<protein>
    <submittedName>
        <fullName evidence="1">Uncharacterized protein</fullName>
    </submittedName>
</protein>
<dbReference type="EMBL" id="CM023473">
    <property type="protein sequence ID" value="KAH7953429.1"/>
    <property type="molecule type" value="Genomic_DNA"/>
</dbReference>
<evidence type="ECO:0000313" key="1">
    <source>
        <dbReference type="EMBL" id="KAH7953429.1"/>
    </source>
</evidence>
<accession>A0ACB8CW63</accession>